<feature type="domain" description="ZMYM2-like/QRICH1 C-terminal" evidence="5">
    <location>
        <begin position="357"/>
        <end position="506"/>
    </location>
</feature>
<dbReference type="InterPro" id="IPR051284">
    <property type="entry name" value="ZnF_MYMT-QRICH1"/>
</dbReference>
<reference evidence="8" key="1">
    <citation type="submission" date="2016-06" db="UniProtKB">
        <authorList>
            <consortium name="WormBaseParasite"/>
        </authorList>
    </citation>
    <scope>IDENTIFICATION</scope>
</reference>
<gene>
    <name evidence="6" type="ORF">ECPE_LOCUS6935</name>
</gene>
<evidence type="ECO:0000256" key="3">
    <source>
        <dbReference type="ARBA" id="ARBA00022843"/>
    </source>
</evidence>
<dbReference type="PANTHER" id="PTHR45736:SF1">
    <property type="entry name" value="WITHOUT CHILDREN, ISOFORM B"/>
    <property type="match status" value="1"/>
</dbReference>
<dbReference type="WBParaSite" id="ECPE_0000694901-mRNA-1">
    <property type="protein sequence ID" value="ECPE_0000694901-mRNA-1"/>
    <property type="gene ID" value="ECPE_0000694901"/>
</dbReference>
<dbReference type="OrthoDB" id="10025028at2759"/>
<dbReference type="PANTHER" id="PTHR45736">
    <property type="entry name" value="ZINC FINGER MYM-TYPE PROTEIN"/>
    <property type="match status" value="1"/>
</dbReference>
<keyword evidence="2" id="KW-0597">Phosphoprotein</keyword>
<evidence type="ECO:0000313" key="8">
    <source>
        <dbReference type="WBParaSite" id="ECPE_0000694901-mRNA-1"/>
    </source>
</evidence>
<sequence>MQPTSLGLSQSAALAPTASGLLSLGTRYTPSSASAFGTNAVPSGATGTIVTPTGAGLVSATVSGLGADRDPNYRLAAAIAGTGGRGRPRGRRPLRGQFPVVPIDMVRQLGIEQQVILQPAAPVAMRNKAVLCRPLSASRKTQASTVQYEGVEPDTSMTTQTEDLDEFHTSRPQQRKEVKLKDGSTFHGDDAEDEEMPTDTGEAVASRRKTLDAETSTVNHIFCVDNDSQTDESEPAEPPATPQVIPIPIPVPIYVPVPICLYARPVPYLLPFPLPCMVPLPLDLSSEKTCIAPPESETVSEETKKELSASPYSEADVDSDTELPQASEESDSLVIAAEPTASEPETQPRISPEGLLICRIEEEHLWEARQLGDQSPEILLFTMLYFNTKHFGLRLGAAHRQLTLAHFQLTDEESPNTAILCHLPDAVFGGAADGTTTLRVEMNIDFPERCPVGLFKAYLSRCPPNMLASPEAFYLIPTYPPDGSSIWYSTTPMDPTELQVVLNRIKMVKEIQEAFMNGQPEGGF</sequence>
<feature type="region of interest" description="Disordered" evidence="4">
    <location>
        <begin position="143"/>
        <end position="212"/>
    </location>
</feature>
<evidence type="ECO:0000256" key="1">
    <source>
        <dbReference type="ARBA" id="ARBA00022499"/>
    </source>
</evidence>
<keyword evidence="3" id="KW-0832">Ubl conjugation</keyword>
<dbReference type="Pfam" id="PF12012">
    <property type="entry name" value="DUF3504"/>
    <property type="match status" value="1"/>
</dbReference>
<dbReference type="EMBL" id="UZAN01043977">
    <property type="protein sequence ID" value="VDP79727.1"/>
    <property type="molecule type" value="Genomic_DNA"/>
</dbReference>
<name>A0A183AJ00_9TREM</name>
<reference evidence="6 7" key="2">
    <citation type="submission" date="2018-11" db="EMBL/GenBank/DDBJ databases">
        <authorList>
            <consortium name="Pathogen Informatics"/>
        </authorList>
    </citation>
    <scope>NUCLEOTIDE SEQUENCE [LARGE SCALE GENOMIC DNA]</scope>
    <source>
        <strain evidence="6 7">Egypt</strain>
    </source>
</reference>
<dbReference type="InterPro" id="IPR021893">
    <property type="entry name" value="ZMYM2-like_C"/>
</dbReference>
<evidence type="ECO:0000313" key="7">
    <source>
        <dbReference type="Proteomes" id="UP000272942"/>
    </source>
</evidence>
<feature type="compositionally biased region" description="Basic and acidic residues" evidence="4">
    <location>
        <begin position="166"/>
        <end position="189"/>
    </location>
</feature>
<keyword evidence="7" id="KW-1185">Reference proteome</keyword>
<dbReference type="AlphaFoldDB" id="A0A183AJ00"/>
<dbReference type="Proteomes" id="UP000272942">
    <property type="component" value="Unassembled WGS sequence"/>
</dbReference>
<proteinExistence type="predicted"/>
<evidence type="ECO:0000313" key="6">
    <source>
        <dbReference type="EMBL" id="VDP79727.1"/>
    </source>
</evidence>
<evidence type="ECO:0000256" key="2">
    <source>
        <dbReference type="ARBA" id="ARBA00022553"/>
    </source>
</evidence>
<keyword evidence="1" id="KW-1017">Isopeptide bond</keyword>
<protein>
    <submittedName>
        <fullName evidence="8">DUF3504 domain-containing protein</fullName>
    </submittedName>
</protein>
<accession>A0A183AJ00</accession>
<organism evidence="8">
    <name type="scientific">Echinostoma caproni</name>
    <dbReference type="NCBI Taxonomy" id="27848"/>
    <lineage>
        <taxon>Eukaryota</taxon>
        <taxon>Metazoa</taxon>
        <taxon>Spiralia</taxon>
        <taxon>Lophotrochozoa</taxon>
        <taxon>Platyhelminthes</taxon>
        <taxon>Trematoda</taxon>
        <taxon>Digenea</taxon>
        <taxon>Plagiorchiida</taxon>
        <taxon>Echinostomata</taxon>
        <taxon>Echinostomatoidea</taxon>
        <taxon>Echinostomatidae</taxon>
        <taxon>Echinostoma</taxon>
    </lineage>
</organism>
<evidence type="ECO:0000256" key="4">
    <source>
        <dbReference type="SAM" id="MobiDB-lite"/>
    </source>
</evidence>
<evidence type="ECO:0000259" key="5">
    <source>
        <dbReference type="Pfam" id="PF12012"/>
    </source>
</evidence>
<feature type="region of interest" description="Disordered" evidence="4">
    <location>
        <begin position="292"/>
        <end position="332"/>
    </location>
</feature>